<dbReference type="GO" id="GO:0005730">
    <property type="term" value="C:nucleolus"/>
    <property type="evidence" value="ECO:0007669"/>
    <property type="project" value="UniProtKB-SubCell"/>
</dbReference>
<comment type="similarity">
    <text evidence="2">Belongs to the WD repeat WDR55 family.</text>
</comment>
<evidence type="ECO:0000256" key="2">
    <source>
        <dbReference type="ARBA" id="ARBA00007625"/>
    </source>
</evidence>
<evidence type="ECO:0000313" key="9">
    <source>
        <dbReference type="Proteomes" id="UP000215305"/>
    </source>
</evidence>
<dbReference type="PANTHER" id="PTHR44019">
    <property type="entry name" value="WD REPEAT-CONTAINING PROTEIN 55"/>
    <property type="match status" value="1"/>
</dbReference>
<protein>
    <recommendedName>
        <fullName evidence="5">WD repeat-containing protein JIP5</fullName>
    </recommendedName>
    <alternativeName>
        <fullName evidence="6">WD repeat-containing protein jip5</fullName>
    </alternativeName>
</protein>
<feature type="compositionally biased region" description="Acidic residues" evidence="7">
    <location>
        <begin position="649"/>
        <end position="663"/>
    </location>
</feature>
<gene>
    <name evidence="8" type="ORF">CDV56_103382</name>
</gene>
<dbReference type="GeneID" id="38125356"/>
<dbReference type="Proteomes" id="UP000215305">
    <property type="component" value="Unassembled WGS sequence"/>
</dbReference>
<name>A0A397G260_ASPTH</name>
<dbReference type="InterPro" id="IPR050505">
    <property type="entry name" value="WDR55/POC1"/>
</dbReference>
<keyword evidence="9" id="KW-1185">Reference proteome</keyword>
<comment type="subcellular location">
    <subcellularLocation>
        <location evidence="1">Nucleus</location>
        <location evidence="1">Nucleolus</location>
    </subcellularLocation>
</comment>
<dbReference type="VEuPathDB" id="FungiDB:CDV56_103382"/>
<keyword evidence="4" id="KW-0677">Repeat</keyword>
<sequence length="694" mass="76625">MDSSASHRLFGVPELLEEILLQVDLPTLLTSAQRVCCMWYRVTQDSSALQKALFFKPSEKRVDPEERRINPFVESNLWHGLFRKRKQTHKRSPAQSEALPLLGPHEEEVYLRREASWRRMLPQQPPSNNITVVGPWYLDIRTLISSQLTLKPHRDCRRLGDLYSGIEKGVIFPAQDPFVFRFAVFSEILERELRSLWSTIPISKLLIDCDVVFFHMGWDPRYDSWNEFENWLWPLGKFEFTFGGGLYNNWDFGSPRVKYGSEKLLQGEVKKDLELPPPHAMFDTVCTLPLSADLFSQAIHPREPIVSVGLSTGHVQTFRLPSEESDSDDDGAESTSSSRNGKGHIDTMWRTRRHKGSCRCLGFGVDGEMLYSAGTDGLVKAAKAETGVVENKIAIPPAKDGSVDAPTIVHALSPQTLLLATDSSALHLYDLRIPFSPVSARPQQTHHPHDDYISSLTPLPPSDTSTSGFSKQWVTTGGTTLAVTDLRRGVLVRSEDQEEELVSSVYIGGLPAGGTSRGEKVIVGGSSGVLTLWEKGAWDDQDERIYVQREAGGGESLETLAVVPDELGKGKMIAVGLGSGGVKFVRIGMNKVVSEVMHDETEGVIGLGFDVEGRMVTGGGQIVKVWHEAVGSDGMDGDMAGGKRMFGGDSDDSDDDADSDDSDRESRKAAPPQRKRKKNKGKGGQDIMAFADID</sequence>
<proteinExistence type="inferred from homology"/>
<dbReference type="SUPFAM" id="SSF50978">
    <property type="entry name" value="WD40 repeat-like"/>
    <property type="match status" value="1"/>
</dbReference>
<feature type="region of interest" description="Disordered" evidence="7">
    <location>
        <begin position="633"/>
        <end position="694"/>
    </location>
</feature>
<dbReference type="OrthoDB" id="2288928at2759"/>
<dbReference type="EMBL" id="NKHU02000300">
    <property type="protein sequence ID" value="RHZ45122.1"/>
    <property type="molecule type" value="Genomic_DNA"/>
</dbReference>
<dbReference type="InterPro" id="IPR036322">
    <property type="entry name" value="WD40_repeat_dom_sf"/>
</dbReference>
<evidence type="ECO:0000256" key="6">
    <source>
        <dbReference type="ARBA" id="ARBA00039514"/>
    </source>
</evidence>
<evidence type="ECO:0000256" key="1">
    <source>
        <dbReference type="ARBA" id="ARBA00004604"/>
    </source>
</evidence>
<dbReference type="Gene3D" id="2.130.10.10">
    <property type="entry name" value="YVTN repeat-like/Quinoprotein amine dehydrogenase"/>
    <property type="match status" value="1"/>
</dbReference>
<dbReference type="AlphaFoldDB" id="A0A397G260"/>
<feature type="compositionally biased region" description="Acidic residues" evidence="7">
    <location>
        <begin position="323"/>
        <end position="332"/>
    </location>
</feature>
<evidence type="ECO:0000256" key="7">
    <source>
        <dbReference type="SAM" id="MobiDB-lite"/>
    </source>
</evidence>
<keyword evidence="3" id="KW-0853">WD repeat</keyword>
<organism evidence="8 9">
    <name type="scientific">Aspergillus thermomutatus</name>
    <name type="common">Neosartorya pseudofischeri</name>
    <dbReference type="NCBI Taxonomy" id="41047"/>
    <lineage>
        <taxon>Eukaryota</taxon>
        <taxon>Fungi</taxon>
        <taxon>Dikarya</taxon>
        <taxon>Ascomycota</taxon>
        <taxon>Pezizomycotina</taxon>
        <taxon>Eurotiomycetes</taxon>
        <taxon>Eurotiomycetidae</taxon>
        <taxon>Eurotiales</taxon>
        <taxon>Aspergillaceae</taxon>
        <taxon>Aspergillus</taxon>
        <taxon>Aspergillus subgen. Fumigati</taxon>
    </lineage>
</organism>
<feature type="region of interest" description="Disordered" evidence="7">
    <location>
        <begin position="319"/>
        <end position="346"/>
    </location>
</feature>
<reference evidence="8" key="1">
    <citation type="submission" date="2018-08" db="EMBL/GenBank/DDBJ databases">
        <title>Draft genome sequence of azole-resistant Aspergillus thermomutatus (Neosartorya pseudofischeri) strain HMR AF 39, isolated from a human nasal aspirate.</title>
        <authorList>
            <person name="Parent-Michaud M."/>
            <person name="Dufresne P.J."/>
            <person name="Fournier E."/>
            <person name="Martineau C."/>
            <person name="Moreira S."/>
            <person name="Perkins V."/>
            <person name="De Repentigny L."/>
            <person name="Dufresne S.F."/>
        </authorList>
    </citation>
    <scope>NUCLEOTIDE SEQUENCE [LARGE SCALE GENOMIC DNA]</scope>
    <source>
        <strain evidence="8">HMR AF 39</strain>
    </source>
</reference>
<dbReference type="InterPro" id="IPR015943">
    <property type="entry name" value="WD40/YVTN_repeat-like_dom_sf"/>
</dbReference>
<dbReference type="RefSeq" id="XP_026610601.1">
    <property type="nucleotide sequence ID" value="XM_026757001.1"/>
</dbReference>
<dbReference type="STRING" id="41047.A0A397G260"/>
<accession>A0A397G260</accession>
<dbReference type="PANTHER" id="PTHR44019:SF20">
    <property type="entry name" value="WD REPEAT-CONTAINING PROTEIN 55"/>
    <property type="match status" value="1"/>
</dbReference>
<evidence type="ECO:0000256" key="5">
    <source>
        <dbReference type="ARBA" id="ARBA00039238"/>
    </source>
</evidence>
<evidence type="ECO:0000256" key="4">
    <source>
        <dbReference type="ARBA" id="ARBA00022737"/>
    </source>
</evidence>
<comment type="caution">
    <text evidence="8">The sequence shown here is derived from an EMBL/GenBank/DDBJ whole genome shotgun (WGS) entry which is preliminary data.</text>
</comment>
<evidence type="ECO:0000256" key="3">
    <source>
        <dbReference type="ARBA" id="ARBA00022574"/>
    </source>
</evidence>
<evidence type="ECO:0000313" key="8">
    <source>
        <dbReference type="EMBL" id="RHZ45122.1"/>
    </source>
</evidence>